<keyword evidence="2" id="KW-0732">Signal</keyword>
<protein>
    <recommendedName>
        <fullName evidence="5">Lysine-specific metallo-endopeptidase domain-containing protein</fullName>
    </recommendedName>
</protein>
<evidence type="ECO:0008006" key="5">
    <source>
        <dbReference type="Google" id="ProtNLM"/>
    </source>
</evidence>
<reference evidence="3 4" key="1">
    <citation type="submission" date="2017-04" db="EMBL/GenBank/DDBJ databases">
        <title>Draft genome sequence of Tuber borchii Vittad., a whitish edible truffle.</title>
        <authorList>
            <consortium name="DOE Joint Genome Institute"/>
            <person name="Murat C."/>
            <person name="Kuo A."/>
            <person name="Barry K.W."/>
            <person name="Clum A."/>
            <person name="Dockter R.B."/>
            <person name="Fauchery L."/>
            <person name="Iotti M."/>
            <person name="Kohler A."/>
            <person name="Labutti K."/>
            <person name="Lindquist E.A."/>
            <person name="Lipzen A."/>
            <person name="Ohm R.A."/>
            <person name="Wang M."/>
            <person name="Grigoriev I.V."/>
            <person name="Zambonelli A."/>
            <person name="Martin F.M."/>
        </authorList>
    </citation>
    <scope>NUCLEOTIDE SEQUENCE [LARGE SCALE GENOMIC DNA]</scope>
    <source>
        <strain evidence="3 4">Tbo3840</strain>
    </source>
</reference>
<keyword evidence="4" id="KW-1185">Reference proteome</keyword>
<evidence type="ECO:0000313" key="4">
    <source>
        <dbReference type="Proteomes" id="UP000244722"/>
    </source>
</evidence>
<name>A0A2T6ZAT1_TUBBO</name>
<dbReference type="AlphaFoldDB" id="A0A2T6ZAT1"/>
<evidence type="ECO:0000256" key="2">
    <source>
        <dbReference type="SAM" id="SignalP"/>
    </source>
</evidence>
<feature type="signal peptide" evidence="2">
    <location>
        <begin position="1"/>
        <end position="19"/>
    </location>
</feature>
<feature type="chain" id="PRO_5015589105" description="Lysine-specific metallo-endopeptidase domain-containing protein" evidence="2">
    <location>
        <begin position="20"/>
        <end position="287"/>
    </location>
</feature>
<dbReference type="Proteomes" id="UP000244722">
    <property type="component" value="Unassembled WGS sequence"/>
</dbReference>
<dbReference type="OrthoDB" id="5332714at2759"/>
<dbReference type="STRING" id="42251.A0A2T6ZAT1"/>
<accession>A0A2T6ZAT1</accession>
<comment type="caution">
    <text evidence="3">The sequence shown here is derived from an EMBL/GenBank/DDBJ whole genome shotgun (WGS) entry which is preliminary data.</text>
</comment>
<organism evidence="3 4">
    <name type="scientific">Tuber borchii</name>
    <name type="common">White truffle</name>
    <dbReference type="NCBI Taxonomy" id="42251"/>
    <lineage>
        <taxon>Eukaryota</taxon>
        <taxon>Fungi</taxon>
        <taxon>Dikarya</taxon>
        <taxon>Ascomycota</taxon>
        <taxon>Pezizomycotina</taxon>
        <taxon>Pezizomycetes</taxon>
        <taxon>Pezizales</taxon>
        <taxon>Tuberaceae</taxon>
        <taxon>Tuber</taxon>
    </lineage>
</organism>
<feature type="region of interest" description="Disordered" evidence="1">
    <location>
        <begin position="247"/>
        <end position="277"/>
    </location>
</feature>
<proteinExistence type="predicted"/>
<evidence type="ECO:0000256" key="1">
    <source>
        <dbReference type="SAM" id="MobiDB-lite"/>
    </source>
</evidence>
<gene>
    <name evidence="3" type="ORF">B9Z19DRAFT_1096926</name>
</gene>
<evidence type="ECO:0000313" key="3">
    <source>
        <dbReference type="EMBL" id="PUU72598.1"/>
    </source>
</evidence>
<sequence length="287" mass="31018">MMKLTSILSVASYIATASAALGKTTWLPELGPSLNPGLGEKLPFKASTGNNPWTTTIPQVCQDTAISNKCKPSEMEVFGVTYPDCAKPWVMCRCSKSPMAQQTIRDVFGEVPVHLRSTVRHVMAFPTPDGKGCHAYASSGDIVFFGDCANKTAPSVFLHESAHTRDKNNYSKNTILPAVNSDTCVPDNYANTNEVEDFAQLMVVHTHKLVTGSSPKPTDCMSHQMDIMARDWSASTLWPATCDLSVKPPNSPSVNKTDPKNVARWASEGSAPTPPEGVQLEDFGVVV</sequence>
<dbReference type="EMBL" id="NESQ01000498">
    <property type="protein sequence ID" value="PUU72598.1"/>
    <property type="molecule type" value="Genomic_DNA"/>
</dbReference>